<dbReference type="PROSITE" id="PS01331">
    <property type="entry name" value="THYMIDYLATE_KINASE"/>
    <property type="match status" value="1"/>
</dbReference>
<keyword evidence="5" id="KW-0808">Transferase</keyword>
<protein>
    <recommendedName>
        <fullName evidence="4">Thymidylate kinase</fullName>
        <ecNumber evidence="3">2.7.4.9</ecNumber>
    </recommendedName>
</protein>
<keyword evidence="8" id="KW-0418">Kinase</keyword>
<dbReference type="Proteomes" id="UP001353858">
    <property type="component" value="Unassembled WGS sequence"/>
</dbReference>
<evidence type="ECO:0000256" key="8">
    <source>
        <dbReference type="ARBA" id="ARBA00022777"/>
    </source>
</evidence>
<dbReference type="SUPFAM" id="SSF52540">
    <property type="entry name" value="P-loop containing nucleoside triphosphate hydrolases"/>
    <property type="match status" value="1"/>
</dbReference>
<dbReference type="InterPro" id="IPR018095">
    <property type="entry name" value="Thymidylate_kin_CS"/>
</dbReference>
<gene>
    <name evidence="11" type="ORF">RN001_013789</name>
</gene>
<dbReference type="Gene3D" id="3.40.50.300">
    <property type="entry name" value="P-loop containing nucleotide triphosphate hydrolases"/>
    <property type="match status" value="1"/>
</dbReference>
<dbReference type="EMBL" id="JARPUR010000006">
    <property type="protein sequence ID" value="KAK4874429.1"/>
    <property type="molecule type" value="Genomic_DNA"/>
</dbReference>
<keyword evidence="6" id="KW-0545">Nucleotide biosynthesis</keyword>
<evidence type="ECO:0000256" key="2">
    <source>
        <dbReference type="ARBA" id="ARBA00009776"/>
    </source>
</evidence>
<keyword evidence="9" id="KW-0067">ATP-binding</keyword>
<dbReference type="GO" id="GO:0005634">
    <property type="term" value="C:nucleus"/>
    <property type="evidence" value="ECO:0007669"/>
    <property type="project" value="TreeGrafter"/>
</dbReference>
<dbReference type="AlphaFoldDB" id="A0AAN7PR27"/>
<evidence type="ECO:0000256" key="1">
    <source>
        <dbReference type="ARBA" id="ARBA00004992"/>
    </source>
</evidence>
<dbReference type="InterPro" id="IPR018094">
    <property type="entry name" value="Thymidylate_kinase"/>
</dbReference>
<dbReference type="GO" id="GO:0004798">
    <property type="term" value="F:dTMP kinase activity"/>
    <property type="evidence" value="ECO:0007669"/>
    <property type="project" value="UniProtKB-EC"/>
</dbReference>
<feature type="domain" description="Thymidylate kinase-like" evidence="10">
    <location>
        <begin position="9"/>
        <end position="187"/>
    </location>
</feature>
<evidence type="ECO:0000313" key="11">
    <source>
        <dbReference type="EMBL" id="KAK4874429.1"/>
    </source>
</evidence>
<comment type="caution">
    <text evidence="11">The sequence shown here is derived from an EMBL/GenBank/DDBJ whole genome shotgun (WGS) entry which is preliminary data.</text>
</comment>
<evidence type="ECO:0000313" key="12">
    <source>
        <dbReference type="Proteomes" id="UP001353858"/>
    </source>
</evidence>
<comment type="similarity">
    <text evidence="2">Belongs to the thymidylate kinase family.</text>
</comment>
<evidence type="ECO:0000256" key="7">
    <source>
        <dbReference type="ARBA" id="ARBA00022741"/>
    </source>
</evidence>
<dbReference type="CDD" id="cd01672">
    <property type="entry name" value="TMPK"/>
    <property type="match status" value="1"/>
</dbReference>
<dbReference type="GO" id="GO:0006233">
    <property type="term" value="P:dTDP biosynthetic process"/>
    <property type="evidence" value="ECO:0007669"/>
    <property type="project" value="InterPro"/>
</dbReference>
<dbReference type="GO" id="GO:0006235">
    <property type="term" value="P:dTTP biosynthetic process"/>
    <property type="evidence" value="ECO:0007669"/>
    <property type="project" value="TreeGrafter"/>
</dbReference>
<proteinExistence type="inferred from homology"/>
<organism evidence="11 12">
    <name type="scientific">Aquatica leii</name>
    <dbReference type="NCBI Taxonomy" id="1421715"/>
    <lineage>
        <taxon>Eukaryota</taxon>
        <taxon>Metazoa</taxon>
        <taxon>Ecdysozoa</taxon>
        <taxon>Arthropoda</taxon>
        <taxon>Hexapoda</taxon>
        <taxon>Insecta</taxon>
        <taxon>Pterygota</taxon>
        <taxon>Neoptera</taxon>
        <taxon>Endopterygota</taxon>
        <taxon>Coleoptera</taxon>
        <taxon>Polyphaga</taxon>
        <taxon>Elateriformia</taxon>
        <taxon>Elateroidea</taxon>
        <taxon>Lampyridae</taxon>
        <taxon>Luciolinae</taxon>
        <taxon>Aquatica</taxon>
    </lineage>
</organism>
<accession>A0AAN7PR27</accession>
<dbReference type="HAMAP" id="MF_00165">
    <property type="entry name" value="Thymidylate_kinase"/>
    <property type="match status" value="1"/>
</dbReference>
<name>A0AAN7PR27_9COLE</name>
<reference evidence="12" key="1">
    <citation type="submission" date="2023-01" db="EMBL/GenBank/DDBJ databases">
        <title>Key to firefly adult light organ development and bioluminescence: homeobox transcription factors regulate luciferase expression and transportation to peroxisome.</title>
        <authorList>
            <person name="Fu X."/>
        </authorList>
    </citation>
    <scope>NUCLEOTIDE SEQUENCE [LARGE SCALE GENOMIC DNA]</scope>
</reference>
<dbReference type="GO" id="GO:0004550">
    <property type="term" value="F:nucleoside diphosphate kinase activity"/>
    <property type="evidence" value="ECO:0007669"/>
    <property type="project" value="TreeGrafter"/>
</dbReference>
<dbReference type="EC" id="2.7.4.9" evidence="3"/>
<dbReference type="GO" id="GO:0005829">
    <property type="term" value="C:cytosol"/>
    <property type="evidence" value="ECO:0007669"/>
    <property type="project" value="TreeGrafter"/>
</dbReference>
<evidence type="ECO:0000256" key="4">
    <source>
        <dbReference type="ARBA" id="ARBA00017144"/>
    </source>
</evidence>
<dbReference type="FunFam" id="3.40.50.300:FF:000679">
    <property type="entry name" value="Thymidylate kinase"/>
    <property type="match status" value="1"/>
</dbReference>
<evidence type="ECO:0000256" key="6">
    <source>
        <dbReference type="ARBA" id="ARBA00022727"/>
    </source>
</evidence>
<dbReference type="GO" id="GO:0006227">
    <property type="term" value="P:dUDP biosynthetic process"/>
    <property type="evidence" value="ECO:0007669"/>
    <property type="project" value="TreeGrafter"/>
</dbReference>
<dbReference type="InterPro" id="IPR039430">
    <property type="entry name" value="Thymidylate_kin-like_dom"/>
</dbReference>
<comment type="pathway">
    <text evidence="1">Pyrimidine metabolism; dTTP biosynthesis.</text>
</comment>
<evidence type="ECO:0000256" key="9">
    <source>
        <dbReference type="ARBA" id="ARBA00022840"/>
    </source>
</evidence>
<dbReference type="PANTHER" id="PTHR10344:SF1">
    <property type="entry name" value="THYMIDYLATE KINASE"/>
    <property type="match status" value="1"/>
</dbReference>
<keyword evidence="7" id="KW-0547">Nucleotide-binding</keyword>
<dbReference type="PANTHER" id="PTHR10344">
    <property type="entry name" value="THYMIDYLATE KINASE"/>
    <property type="match status" value="1"/>
</dbReference>
<evidence type="ECO:0000256" key="5">
    <source>
        <dbReference type="ARBA" id="ARBA00022679"/>
    </source>
</evidence>
<evidence type="ECO:0000256" key="3">
    <source>
        <dbReference type="ARBA" id="ARBA00012980"/>
    </source>
</evidence>
<sequence length="222" mass="25451">MTRGAFIVVEGVDRCGKTSQTMKLVESLQQKNIKAERMAFPDRTTWTGQVISNYLADKNCKLNDQAIHLLFTANRWENVEKMKEKLSSGITLVVDRYFYSGVAFSAAKGMSIDWCLQPEIGLLKPDKVLFLRIKSDTQKSRPGFGEERYETSVMQQKVNKIYDKFSQSEDNWKIIDANSSFDEVHEDLLNNIVESVQNVANSNAPFKYLLNHCNKEDYTKNV</sequence>
<keyword evidence="12" id="KW-1185">Reference proteome</keyword>
<dbReference type="NCBIfam" id="TIGR00041">
    <property type="entry name" value="DTMP_kinase"/>
    <property type="match status" value="1"/>
</dbReference>
<dbReference type="GO" id="GO:0005739">
    <property type="term" value="C:mitochondrion"/>
    <property type="evidence" value="ECO:0007669"/>
    <property type="project" value="TreeGrafter"/>
</dbReference>
<dbReference type="InterPro" id="IPR027417">
    <property type="entry name" value="P-loop_NTPase"/>
</dbReference>
<evidence type="ECO:0000259" key="10">
    <source>
        <dbReference type="Pfam" id="PF02223"/>
    </source>
</evidence>
<dbReference type="GO" id="GO:0005524">
    <property type="term" value="F:ATP binding"/>
    <property type="evidence" value="ECO:0007669"/>
    <property type="project" value="UniProtKB-KW"/>
</dbReference>
<dbReference type="Pfam" id="PF02223">
    <property type="entry name" value="Thymidylate_kin"/>
    <property type="match status" value="1"/>
</dbReference>